<gene>
    <name evidence="2" type="ORF">DRO04_02865</name>
</gene>
<organism evidence="2 3">
    <name type="scientific">Candidatus Iainarchaeum sp</name>
    <dbReference type="NCBI Taxonomy" id="3101447"/>
    <lineage>
        <taxon>Archaea</taxon>
        <taxon>Candidatus Iainarchaeota</taxon>
        <taxon>Candidatus Iainarchaeia</taxon>
        <taxon>Candidatus Iainarchaeales</taxon>
        <taxon>Candidatus Iainarchaeaceae</taxon>
        <taxon>Candidatus Iainarchaeum</taxon>
    </lineage>
</organism>
<dbReference type="Proteomes" id="UP000278031">
    <property type="component" value="Unassembled WGS sequence"/>
</dbReference>
<reference evidence="2 3" key="1">
    <citation type="submission" date="2018-06" db="EMBL/GenBank/DDBJ databases">
        <title>Extensive metabolic versatility and redundancy in microbially diverse, dynamic hydrothermal sediments.</title>
        <authorList>
            <person name="Dombrowski N."/>
            <person name="Teske A."/>
            <person name="Baker B.J."/>
        </authorList>
    </citation>
    <scope>NUCLEOTIDE SEQUENCE [LARGE SCALE GENOMIC DNA]</scope>
    <source>
        <strain evidence="2">B51_G17</strain>
    </source>
</reference>
<dbReference type="InterPro" id="IPR036390">
    <property type="entry name" value="WH_DNA-bd_sf"/>
</dbReference>
<dbReference type="Pfam" id="PF05732">
    <property type="entry name" value="RepL"/>
    <property type="match status" value="1"/>
</dbReference>
<dbReference type="GO" id="GO:0006276">
    <property type="term" value="P:plasmid maintenance"/>
    <property type="evidence" value="ECO:0007669"/>
    <property type="project" value="InterPro"/>
</dbReference>
<sequence>METNRDFVRIHRAFIEAMLRDLDYLNGAIKLLIWFINKALGCRMFNKPAEIFVFVEEVMRELRVKRRTVHRYLKLLKEKGYIIQLKKNRPVYMLNPEYIWLGTAKSYAEYIRNRRQILLSSQK</sequence>
<accession>A0A497JIW1</accession>
<evidence type="ECO:0000313" key="3">
    <source>
        <dbReference type="Proteomes" id="UP000278031"/>
    </source>
</evidence>
<protein>
    <recommendedName>
        <fullName evidence="1">Plasmid replication protein RepL domain-containing protein</fullName>
    </recommendedName>
</protein>
<dbReference type="Gene3D" id="1.10.10.10">
    <property type="entry name" value="Winged helix-like DNA-binding domain superfamily/Winged helix DNA-binding domain"/>
    <property type="match status" value="1"/>
</dbReference>
<dbReference type="GO" id="GO:0006260">
    <property type="term" value="P:DNA replication"/>
    <property type="evidence" value="ECO:0007669"/>
    <property type="project" value="InterPro"/>
</dbReference>
<comment type="caution">
    <text evidence="2">The sequence shown here is derived from an EMBL/GenBank/DDBJ whole genome shotgun (WGS) entry which is preliminary data.</text>
</comment>
<dbReference type="SUPFAM" id="SSF46785">
    <property type="entry name" value="Winged helix' DNA-binding domain"/>
    <property type="match status" value="1"/>
</dbReference>
<name>A0A497JIW1_9ARCH</name>
<evidence type="ECO:0000259" key="1">
    <source>
        <dbReference type="Pfam" id="PF05732"/>
    </source>
</evidence>
<dbReference type="EMBL" id="QMWP01000108">
    <property type="protein sequence ID" value="RLG69789.1"/>
    <property type="molecule type" value="Genomic_DNA"/>
</dbReference>
<proteinExistence type="predicted"/>
<dbReference type="InterPro" id="IPR036388">
    <property type="entry name" value="WH-like_DNA-bd_sf"/>
</dbReference>
<dbReference type="InterPro" id="IPR008813">
    <property type="entry name" value="Plasmid_replication_RepL"/>
</dbReference>
<feature type="domain" description="Plasmid replication protein RepL" evidence="1">
    <location>
        <begin position="5"/>
        <end position="106"/>
    </location>
</feature>
<evidence type="ECO:0000313" key="2">
    <source>
        <dbReference type="EMBL" id="RLG69789.1"/>
    </source>
</evidence>
<dbReference type="AlphaFoldDB" id="A0A497JIW1"/>